<organism evidence="2 3">
    <name type="scientific">Funneliformis geosporum</name>
    <dbReference type="NCBI Taxonomy" id="1117311"/>
    <lineage>
        <taxon>Eukaryota</taxon>
        <taxon>Fungi</taxon>
        <taxon>Fungi incertae sedis</taxon>
        <taxon>Mucoromycota</taxon>
        <taxon>Glomeromycotina</taxon>
        <taxon>Glomeromycetes</taxon>
        <taxon>Glomerales</taxon>
        <taxon>Glomeraceae</taxon>
        <taxon>Funneliformis</taxon>
    </lineage>
</organism>
<dbReference type="Pfam" id="PF01637">
    <property type="entry name" value="ATPase_2"/>
    <property type="match status" value="1"/>
</dbReference>
<dbReference type="SUPFAM" id="SSF52540">
    <property type="entry name" value="P-loop containing nucleoside triphosphate hydrolases"/>
    <property type="match status" value="1"/>
</dbReference>
<evidence type="ECO:0000259" key="1">
    <source>
        <dbReference type="Pfam" id="PF01637"/>
    </source>
</evidence>
<reference evidence="2" key="1">
    <citation type="submission" date="2022-08" db="EMBL/GenBank/DDBJ databases">
        <authorList>
            <person name="Kallberg Y."/>
            <person name="Tangrot J."/>
            <person name="Rosling A."/>
        </authorList>
    </citation>
    <scope>NUCLEOTIDE SEQUENCE</scope>
    <source>
        <strain evidence="2">Wild A</strain>
    </source>
</reference>
<dbReference type="Proteomes" id="UP001153678">
    <property type="component" value="Unassembled WGS sequence"/>
</dbReference>
<comment type="caution">
    <text evidence="2">The sequence shown here is derived from an EMBL/GenBank/DDBJ whole genome shotgun (WGS) entry which is preliminary data.</text>
</comment>
<dbReference type="OrthoDB" id="2150628at2759"/>
<sequence>MQKISLMRSSLITHKSHFIQPFVVQPCRKSFLIPIPTRSAHSRTFSIINFLRTIVGPLSFLSRSLSQPQKATQELESQALATYEKIKLPITHTFNRIPGFLGREHEIRILNDLLSGVPKFLIVNGSTSVGKTSLLREVLSDDRYHVTYIDLRIPGFADLRSFISEFASRLEIFFTRIASFYPNLKVLEDEAIALRSLRLGGPESYEKKQLLQNVQESENDDESDAASVATSQNRSDLAKLLEKFQAGLLMYHEVDLNEKEENKENVAKDRYRIHEHDKDTRKKIPIIVFDEAHKLRSLLNDIEALQILLDAFVVLTVQDSLCHIIHVTSDAFYGRLLSQSTERDLGKISCDDHLERHTKSLTIGDLSRSEVNKYFHKTLAPSVPQEIREGIFKMEDDLHKVLGGRILYWKSFVQDYILSNGRLTIEKFEPFIRAQHQLILFSKDLPVDDEIPGDPIKRISRYIIASPMNKVSYHRLCKEFTPPVIDALINDGILEYRLIDEIGDGDDALSVEKPFVIPSSHLMKHAMEILLGEKSRIEKNI</sequence>
<dbReference type="GO" id="GO:0005524">
    <property type="term" value="F:ATP binding"/>
    <property type="evidence" value="ECO:0007669"/>
    <property type="project" value="InterPro"/>
</dbReference>
<dbReference type="InterPro" id="IPR051667">
    <property type="entry name" value="Archaeal_ATPase_domain"/>
</dbReference>
<dbReference type="InterPro" id="IPR027417">
    <property type="entry name" value="P-loop_NTPase"/>
</dbReference>
<evidence type="ECO:0000313" key="2">
    <source>
        <dbReference type="EMBL" id="CAI2163982.1"/>
    </source>
</evidence>
<dbReference type="AlphaFoldDB" id="A0A9W4WIC4"/>
<keyword evidence="3" id="KW-1185">Reference proteome</keyword>
<feature type="domain" description="ATPase" evidence="1">
    <location>
        <begin position="100"/>
        <end position="342"/>
    </location>
</feature>
<proteinExistence type="predicted"/>
<dbReference type="InterPro" id="IPR011579">
    <property type="entry name" value="ATPase_dom"/>
</dbReference>
<dbReference type="EMBL" id="CAMKVN010000124">
    <property type="protein sequence ID" value="CAI2163982.1"/>
    <property type="molecule type" value="Genomic_DNA"/>
</dbReference>
<dbReference type="PANTHER" id="PTHR37096">
    <property type="entry name" value="YALI0E33429P"/>
    <property type="match status" value="1"/>
</dbReference>
<dbReference type="PANTHER" id="PTHR37096:SF1">
    <property type="entry name" value="AAA+ ATPASE DOMAIN-CONTAINING PROTEIN"/>
    <property type="match status" value="1"/>
</dbReference>
<accession>A0A9W4WIC4</accession>
<evidence type="ECO:0000313" key="3">
    <source>
        <dbReference type="Proteomes" id="UP001153678"/>
    </source>
</evidence>
<protein>
    <submittedName>
        <fullName evidence="2">1194_t:CDS:1</fullName>
    </submittedName>
</protein>
<gene>
    <name evidence="2" type="ORF">FWILDA_LOCUS1338</name>
</gene>
<dbReference type="Gene3D" id="3.40.50.300">
    <property type="entry name" value="P-loop containing nucleotide triphosphate hydrolases"/>
    <property type="match status" value="1"/>
</dbReference>
<name>A0A9W4WIC4_9GLOM</name>